<keyword evidence="3" id="KW-1185">Reference proteome</keyword>
<evidence type="ECO:0000256" key="1">
    <source>
        <dbReference type="SAM" id="MobiDB-lite"/>
    </source>
</evidence>
<feature type="compositionally biased region" description="Basic and acidic residues" evidence="1">
    <location>
        <begin position="494"/>
        <end position="508"/>
    </location>
</feature>
<feature type="compositionally biased region" description="Basic and acidic residues" evidence="1">
    <location>
        <begin position="24"/>
        <end position="33"/>
    </location>
</feature>
<feature type="compositionally biased region" description="Basic and acidic residues" evidence="1">
    <location>
        <begin position="435"/>
        <end position="445"/>
    </location>
</feature>
<reference evidence="2 3" key="1">
    <citation type="submission" date="2015-09" db="EMBL/GenBank/DDBJ databases">
        <title>Trachymyrmex cornetzi WGS genome.</title>
        <authorList>
            <person name="Nygaard S."/>
            <person name="Hu H."/>
            <person name="Boomsma J."/>
            <person name="Zhang G."/>
        </authorList>
    </citation>
    <scope>NUCLEOTIDE SEQUENCE [LARGE SCALE GENOMIC DNA]</scope>
    <source>
        <strain evidence="2">Tcor2-1</strain>
        <tissue evidence="2">Whole body</tissue>
    </source>
</reference>
<feature type="compositionally biased region" description="Basic and acidic residues" evidence="1">
    <location>
        <begin position="807"/>
        <end position="827"/>
    </location>
</feature>
<feature type="region of interest" description="Disordered" evidence="1">
    <location>
        <begin position="806"/>
        <end position="841"/>
    </location>
</feature>
<gene>
    <name evidence="2" type="ORF">ALC57_16031</name>
</gene>
<dbReference type="Proteomes" id="UP000078492">
    <property type="component" value="Unassembled WGS sequence"/>
</dbReference>
<feature type="compositionally biased region" description="Polar residues" evidence="1">
    <location>
        <begin position="446"/>
        <end position="458"/>
    </location>
</feature>
<name>A0A195DHF5_9HYME</name>
<evidence type="ECO:0000313" key="3">
    <source>
        <dbReference type="Proteomes" id="UP000078492"/>
    </source>
</evidence>
<feature type="region of interest" description="Disordered" evidence="1">
    <location>
        <begin position="417"/>
        <end position="508"/>
    </location>
</feature>
<sequence>MLSSKANAALARLKEIEEKYKIKSKEQKWKEDMDSSISSVSMVPLDSSKESPRKITKLKLDIKMPDTRFEGHAEEVKLSSRNEISTPDKVSAKLPKEAAEIDLEDASPLDDKLSRSAGKQESLISDPMTIEESSLIESVLDDSVIPSKSLSRSKTSRRNSFTASGRSSGRLERTKITAKSEGGKEFSKSSEISRGKASSDNSISKRLRLSHGKPNETSRMRLDQKKRFIDVKATRETSKKIDSKRVQDNLKDSESVRDDSVVEESIGTMENGSEIISELSHVEESFMTKIEDSVDVSDDSKHVTNENASVTVSNSSKSLAENGYANDTFEDISSSSIRSQREEMINGKKEVQIGVRSGTKKMDIAEYRSYQDSAEEYRDGFDLTSKSATKVDPKPSYHVSDLESIIGNPDNVSVRSLKLPRSVSSRSKNQRRSYQHREESFREENVSSGDNAIGLTNLSTVSSNKNSLDSSDSLTGDVTKTDEKKNSRMTVRQESNRKEREEASNRARERAVIDVIGLPVANDEDWLESAKSNLSLEKNKERREDVSEGNLDQRIPKKQDVEYVLKKLHKDALVKKHTNSKTMTKASKSSFDNKSASQIQNVLKTRKVREENESCHSSEKHKISNHNSHEHNFKRRKKGTKITNSKSAGNRNSTGSRKEDKALRFDGKQMRGLRKRIVELQLQQEREDLQKYLYELKNLRLESGSTRSYFKPLEFPKIEEFTQPDVDDLESKPTDQFRERVFTIRRWLKDQYILYRDYCTMAQAINAHYVPTTLDDAKKELALEFAKVTFIEKASRFSCRKRIARKKSVEKENEREQERRHERTAEGKEEEEGAGISDSHN</sequence>
<feature type="region of interest" description="Disordered" evidence="1">
    <location>
        <begin position="578"/>
        <end position="664"/>
    </location>
</feature>
<feature type="compositionally biased region" description="Low complexity" evidence="1">
    <location>
        <begin position="35"/>
        <end position="46"/>
    </location>
</feature>
<evidence type="ECO:0000313" key="2">
    <source>
        <dbReference type="EMBL" id="KYN11889.1"/>
    </source>
</evidence>
<feature type="compositionally biased region" description="Polar residues" evidence="1">
    <location>
        <begin position="641"/>
        <end position="655"/>
    </location>
</feature>
<feature type="region of interest" description="Disordered" evidence="1">
    <location>
        <begin position="24"/>
        <end position="50"/>
    </location>
</feature>
<feature type="compositionally biased region" description="Basic and acidic residues" evidence="1">
    <location>
        <begin position="90"/>
        <end position="99"/>
    </location>
</feature>
<feature type="compositionally biased region" description="Low complexity" evidence="1">
    <location>
        <begin position="459"/>
        <end position="475"/>
    </location>
</feature>
<feature type="compositionally biased region" description="Polar residues" evidence="1">
    <location>
        <begin position="580"/>
        <end position="603"/>
    </location>
</feature>
<feature type="compositionally biased region" description="Basic and acidic residues" evidence="1">
    <location>
        <begin position="213"/>
        <end position="260"/>
    </location>
</feature>
<protein>
    <submittedName>
        <fullName evidence="2">Uncharacterized protein</fullName>
    </submittedName>
</protein>
<organism evidence="2 3">
    <name type="scientific">Trachymyrmex cornetzi</name>
    <dbReference type="NCBI Taxonomy" id="471704"/>
    <lineage>
        <taxon>Eukaryota</taxon>
        <taxon>Metazoa</taxon>
        <taxon>Ecdysozoa</taxon>
        <taxon>Arthropoda</taxon>
        <taxon>Hexapoda</taxon>
        <taxon>Insecta</taxon>
        <taxon>Pterygota</taxon>
        <taxon>Neoptera</taxon>
        <taxon>Endopterygota</taxon>
        <taxon>Hymenoptera</taxon>
        <taxon>Apocrita</taxon>
        <taxon>Aculeata</taxon>
        <taxon>Formicoidea</taxon>
        <taxon>Formicidae</taxon>
        <taxon>Myrmicinae</taxon>
        <taxon>Trachymyrmex</taxon>
    </lineage>
</organism>
<dbReference type="EMBL" id="KQ980886">
    <property type="protein sequence ID" value="KYN11889.1"/>
    <property type="molecule type" value="Genomic_DNA"/>
</dbReference>
<dbReference type="AlphaFoldDB" id="A0A195DHF5"/>
<accession>A0A195DHF5</accession>
<proteinExistence type="predicted"/>
<feature type="region of interest" description="Disordered" evidence="1">
    <location>
        <begin position="72"/>
        <end position="130"/>
    </location>
</feature>
<feature type="compositionally biased region" description="Basic and acidic residues" evidence="1">
    <location>
        <begin position="608"/>
        <end position="631"/>
    </location>
</feature>
<feature type="region of interest" description="Disordered" evidence="1">
    <location>
        <begin position="146"/>
        <end position="273"/>
    </location>
</feature>
<feature type="compositionally biased region" description="Basic and acidic residues" evidence="1">
    <location>
        <begin position="181"/>
        <end position="194"/>
    </location>
</feature>